<keyword evidence="10" id="KW-0812">Transmembrane</keyword>
<feature type="transmembrane region" description="Helical" evidence="10">
    <location>
        <begin position="128"/>
        <end position="147"/>
    </location>
</feature>
<dbReference type="GO" id="GO:0008444">
    <property type="term" value="F:CDP-diacylglycerol-glycerol-3-phosphate 3-phosphatidyltransferase activity"/>
    <property type="evidence" value="ECO:0007669"/>
    <property type="project" value="UniProtKB-UniRule"/>
</dbReference>
<evidence type="ECO:0000256" key="4">
    <source>
        <dbReference type="ARBA" id="ARBA00010441"/>
    </source>
</evidence>
<protein>
    <recommendedName>
        <fullName evidence="6 8">CDP-diacylglycerol--glycerol-3-phosphate 3-phosphatidyltransferase</fullName>
        <ecNumber evidence="5 8">2.7.8.5</ecNumber>
    </recommendedName>
</protein>
<dbReference type="EMBL" id="CAJVAS010000061">
    <property type="protein sequence ID" value="CAG7651493.1"/>
    <property type="molecule type" value="Genomic_DNA"/>
</dbReference>
<keyword evidence="9 11" id="KW-0808">Transferase</keyword>
<evidence type="ECO:0000256" key="1">
    <source>
        <dbReference type="ARBA" id="ARBA00003973"/>
    </source>
</evidence>
<evidence type="ECO:0000256" key="2">
    <source>
        <dbReference type="ARBA" id="ARBA00005042"/>
    </source>
</evidence>
<accession>A0A916K7R4</accession>
<dbReference type="InterPro" id="IPR000462">
    <property type="entry name" value="CDP-OH_P_trans"/>
</dbReference>
<dbReference type="GO" id="GO:0046474">
    <property type="term" value="P:glycerophospholipid biosynthetic process"/>
    <property type="evidence" value="ECO:0007669"/>
    <property type="project" value="TreeGrafter"/>
</dbReference>
<evidence type="ECO:0000256" key="7">
    <source>
        <dbReference type="ARBA" id="ARBA00048586"/>
    </source>
</evidence>
<keyword evidence="10" id="KW-0472">Membrane</keyword>
<evidence type="ECO:0000256" key="9">
    <source>
        <dbReference type="RuleBase" id="RU003750"/>
    </source>
</evidence>
<dbReference type="Pfam" id="PF01066">
    <property type="entry name" value="CDP-OH_P_transf"/>
    <property type="match status" value="1"/>
</dbReference>
<proteinExistence type="inferred from homology"/>
<keyword evidence="10" id="KW-1133">Transmembrane helix</keyword>
<comment type="pathway">
    <text evidence="3">Lipid metabolism.</text>
</comment>
<gene>
    <name evidence="11" type="primary">pgsA_3</name>
    <name evidence="11" type="ORF">PAESOLCIP111_06326</name>
</gene>
<comment type="catalytic activity">
    <reaction evidence="7">
        <text>a CDP-1,2-diacyl-sn-glycerol + sn-glycerol 3-phosphate = a 1,2-diacyl-sn-glycero-3-phospho-(1'-sn-glycero-3'-phosphate) + CMP + H(+)</text>
        <dbReference type="Rhea" id="RHEA:12593"/>
        <dbReference type="ChEBI" id="CHEBI:15378"/>
        <dbReference type="ChEBI" id="CHEBI:57597"/>
        <dbReference type="ChEBI" id="CHEBI:58332"/>
        <dbReference type="ChEBI" id="CHEBI:60110"/>
        <dbReference type="ChEBI" id="CHEBI:60377"/>
        <dbReference type="EC" id="2.7.8.5"/>
    </reaction>
</comment>
<reference evidence="11" key="1">
    <citation type="submission" date="2021-06" db="EMBL/GenBank/DDBJ databases">
        <authorList>
            <person name="Criscuolo A."/>
        </authorList>
    </citation>
    <scope>NUCLEOTIDE SEQUENCE</scope>
    <source>
        <strain evidence="11">CIP111600</strain>
    </source>
</reference>
<evidence type="ECO:0000313" key="12">
    <source>
        <dbReference type="Proteomes" id="UP000693672"/>
    </source>
</evidence>
<dbReference type="RefSeq" id="WP_218095985.1">
    <property type="nucleotide sequence ID" value="NZ_CAJVAS010000061.1"/>
</dbReference>
<sequence>MNTANTITVLRICLIPLFLLAMSPLLSWLPYSIYIAAALFVLAAATDKLDGYIARKYNQVTNLGKLLDPLADKLLICAALVMLVEAHKLPSWIAVVIIGRELLITAIRIMGAMRNIVLAADRYGKLKLVMQVAAIAVMLLEDAFAGFEQWPGLILMFAAVVLTLYSGYNYMRTNYKLLGLHA</sequence>
<feature type="transmembrane region" description="Helical" evidence="10">
    <location>
        <begin position="153"/>
        <end position="171"/>
    </location>
</feature>
<dbReference type="PANTHER" id="PTHR14269">
    <property type="entry name" value="CDP-DIACYLGLYCEROL--GLYCEROL-3-PHOSPHATE 3-PHOSPHATIDYLTRANSFERASE-RELATED"/>
    <property type="match status" value="1"/>
</dbReference>
<dbReference type="PIRSF" id="PIRSF000847">
    <property type="entry name" value="Phos_ph_gly_syn"/>
    <property type="match status" value="1"/>
</dbReference>
<dbReference type="InterPro" id="IPR048254">
    <property type="entry name" value="CDP_ALCOHOL_P_TRANSF_CS"/>
</dbReference>
<comment type="caution">
    <text evidence="11">The sequence shown here is derived from an EMBL/GenBank/DDBJ whole genome shotgun (WGS) entry which is preliminary data.</text>
</comment>
<dbReference type="GO" id="GO:0016020">
    <property type="term" value="C:membrane"/>
    <property type="evidence" value="ECO:0007669"/>
    <property type="project" value="InterPro"/>
</dbReference>
<organism evidence="11 12">
    <name type="scientific">Paenibacillus solanacearum</name>
    <dbReference type="NCBI Taxonomy" id="2048548"/>
    <lineage>
        <taxon>Bacteria</taxon>
        <taxon>Bacillati</taxon>
        <taxon>Bacillota</taxon>
        <taxon>Bacilli</taxon>
        <taxon>Bacillales</taxon>
        <taxon>Paenibacillaceae</taxon>
        <taxon>Paenibacillus</taxon>
    </lineage>
</organism>
<dbReference type="AlphaFoldDB" id="A0A916K7R4"/>
<name>A0A916K7R4_9BACL</name>
<dbReference type="PROSITE" id="PS00379">
    <property type="entry name" value="CDP_ALCOHOL_P_TRANSF"/>
    <property type="match status" value="1"/>
</dbReference>
<comment type="pathway">
    <text evidence="2">Phospholipid metabolism; phosphatidylglycerol biosynthesis; phosphatidylglycerol from CDP-diacylglycerol: step 1/2.</text>
</comment>
<dbReference type="Proteomes" id="UP000693672">
    <property type="component" value="Unassembled WGS sequence"/>
</dbReference>
<evidence type="ECO:0000256" key="6">
    <source>
        <dbReference type="ARBA" id="ARBA00014944"/>
    </source>
</evidence>
<dbReference type="InterPro" id="IPR004570">
    <property type="entry name" value="Phosphatidylglycerol_P_synth"/>
</dbReference>
<evidence type="ECO:0000313" key="11">
    <source>
        <dbReference type="EMBL" id="CAG7651493.1"/>
    </source>
</evidence>
<dbReference type="PANTHER" id="PTHR14269:SF62">
    <property type="entry name" value="CDP-DIACYLGLYCEROL--GLYCEROL-3-PHOSPHATE 3-PHOSPHATIDYLTRANSFERASE 1, CHLOROPLASTIC"/>
    <property type="match status" value="1"/>
</dbReference>
<feature type="transmembrane region" description="Helical" evidence="10">
    <location>
        <begin position="89"/>
        <end position="107"/>
    </location>
</feature>
<keyword evidence="12" id="KW-1185">Reference proteome</keyword>
<dbReference type="EC" id="2.7.8.5" evidence="5 8"/>
<dbReference type="InterPro" id="IPR050324">
    <property type="entry name" value="CDP-alcohol_PTase-I"/>
</dbReference>
<dbReference type="NCBIfam" id="TIGR00560">
    <property type="entry name" value="pgsA"/>
    <property type="match status" value="1"/>
</dbReference>
<comment type="similarity">
    <text evidence="4 9">Belongs to the CDP-alcohol phosphatidyltransferase class-I family.</text>
</comment>
<comment type="function">
    <text evidence="1">This protein catalyzes the committed step to the synthesis of the acidic phospholipids.</text>
</comment>
<evidence type="ECO:0000256" key="10">
    <source>
        <dbReference type="SAM" id="Phobius"/>
    </source>
</evidence>
<evidence type="ECO:0000256" key="5">
    <source>
        <dbReference type="ARBA" id="ARBA00013170"/>
    </source>
</evidence>
<evidence type="ECO:0000256" key="3">
    <source>
        <dbReference type="ARBA" id="ARBA00005189"/>
    </source>
</evidence>
<evidence type="ECO:0000256" key="8">
    <source>
        <dbReference type="NCBIfam" id="TIGR00560"/>
    </source>
</evidence>